<organism evidence="2 3">
    <name type="scientific">Roseburia intestinalis L1-82</name>
    <dbReference type="NCBI Taxonomy" id="536231"/>
    <lineage>
        <taxon>Bacteria</taxon>
        <taxon>Bacillati</taxon>
        <taxon>Bacillota</taxon>
        <taxon>Clostridia</taxon>
        <taxon>Lachnospirales</taxon>
        <taxon>Lachnospiraceae</taxon>
        <taxon>Roseburia</taxon>
    </lineage>
</organism>
<protein>
    <recommendedName>
        <fullName evidence="1">DUF3991 domain-containing protein</fullName>
    </recommendedName>
</protein>
<evidence type="ECO:0000313" key="3">
    <source>
        <dbReference type="Proteomes" id="UP000004828"/>
    </source>
</evidence>
<evidence type="ECO:0000259" key="1">
    <source>
        <dbReference type="Pfam" id="PF13154"/>
    </source>
</evidence>
<dbReference type="Pfam" id="PF13155">
    <property type="entry name" value="Toprim_2"/>
    <property type="match status" value="1"/>
</dbReference>
<dbReference type="Pfam" id="PF13154">
    <property type="entry name" value="DUF3991"/>
    <property type="match status" value="1"/>
</dbReference>
<dbReference type="AlphaFoldDB" id="C7GFS7"/>
<gene>
    <name evidence="2" type="ORF">ROSINTL182_08784</name>
</gene>
<comment type="caution">
    <text evidence="2">The sequence shown here is derived from an EMBL/GenBank/DDBJ whole genome shotgun (WGS) entry which is preliminary data.</text>
</comment>
<dbReference type="Gene3D" id="3.40.1360.10">
    <property type="match status" value="1"/>
</dbReference>
<dbReference type="HOGENOM" id="CLU_027621_2_0_9"/>
<feature type="domain" description="DUF3991" evidence="1">
    <location>
        <begin position="93"/>
        <end position="165"/>
    </location>
</feature>
<name>C7GFS7_9FIRM</name>
<proteinExistence type="predicted"/>
<dbReference type="InterPro" id="IPR025054">
    <property type="entry name" value="DUF3991"/>
</dbReference>
<dbReference type="SUPFAM" id="SSF56731">
    <property type="entry name" value="DNA primase core"/>
    <property type="match status" value="1"/>
</dbReference>
<reference evidence="2 3" key="1">
    <citation type="submission" date="2009-08" db="EMBL/GenBank/DDBJ databases">
        <authorList>
            <person name="Weinstock G."/>
            <person name="Sodergren E."/>
            <person name="Clifton S."/>
            <person name="Fulton L."/>
            <person name="Fulton B."/>
            <person name="Courtney L."/>
            <person name="Fronick C."/>
            <person name="Harrison M."/>
            <person name="Strong C."/>
            <person name="Farmer C."/>
            <person name="Delahaunty K."/>
            <person name="Markovic C."/>
            <person name="Hall O."/>
            <person name="Minx P."/>
            <person name="Tomlinson C."/>
            <person name="Mitreva M."/>
            <person name="Nelson J."/>
            <person name="Hou S."/>
            <person name="Wollam A."/>
            <person name="Pepin K.H."/>
            <person name="Johnson M."/>
            <person name="Bhonagiri V."/>
            <person name="Nash W.E."/>
            <person name="Warren W."/>
            <person name="Chinwalla A."/>
            <person name="Mardis E.R."/>
            <person name="Wilson R.K."/>
        </authorList>
    </citation>
    <scope>NUCLEOTIDE SEQUENCE [LARGE SCALE GENOMIC DNA]</scope>
    <source>
        <strain evidence="2 3">L1-82</strain>
    </source>
</reference>
<accession>C7GFS7</accession>
<evidence type="ECO:0000313" key="2">
    <source>
        <dbReference type="EMBL" id="EEU99323.1"/>
    </source>
</evidence>
<dbReference type="Proteomes" id="UP000004828">
    <property type="component" value="Unassembled WGS sequence"/>
</dbReference>
<sequence length="285" mass="32826">MDSIRIYNRSHWYRWSRQFDKGNNGGSQIDFLRVFCGMSVKEAVFWLLDFAGYKRIEKPVKQPLVHQVSQKQAEERKPFVLPEPAGDNSYLISYLNQERGISRAVIDLFLKEGLIYESRHYHNVVFKGNDKNGVTRFASMRGVFDKQGKPFKCGVTGNDKNYGFNVVNENSTELVVFEAAIDLMSYVDIFTDYESNKLALGMLADAPLETFLREHPQITSIRFCLDGDEPGRNAAVELMRKYYELGYEVEDCPPPAGYKDYNEWLVAAKLNLNRMNKRADEPVRA</sequence>
<dbReference type="EMBL" id="ABYJ02000217">
    <property type="protein sequence ID" value="EEU99323.1"/>
    <property type="molecule type" value="Genomic_DNA"/>
</dbReference>